<accession>A0A2D3W4T0</accession>
<evidence type="ECO:0000313" key="2">
    <source>
        <dbReference type="EMBL" id="DAB36371.1"/>
    </source>
</evidence>
<protein>
    <submittedName>
        <fullName evidence="2">Alpha/beta hydrolase</fullName>
    </submittedName>
</protein>
<feature type="domain" description="AB hydrolase-1" evidence="1">
    <location>
        <begin position="84"/>
        <end position="171"/>
    </location>
</feature>
<evidence type="ECO:0000259" key="1">
    <source>
        <dbReference type="Pfam" id="PF00561"/>
    </source>
</evidence>
<dbReference type="STRING" id="366522.GCA_001548055_00115"/>
<evidence type="ECO:0000313" key="3">
    <source>
        <dbReference type="Proteomes" id="UP000231638"/>
    </source>
</evidence>
<comment type="caution">
    <text evidence="2">The sequence shown here is derived from an EMBL/GenBank/DDBJ whole genome shotgun (WGS) entry which is preliminary data.</text>
</comment>
<dbReference type="GO" id="GO:0006660">
    <property type="term" value="P:phosphatidylserine catabolic process"/>
    <property type="evidence" value="ECO:0007669"/>
    <property type="project" value="TreeGrafter"/>
</dbReference>
<dbReference type="Proteomes" id="UP000231638">
    <property type="component" value="Unassembled WGS sequence"/>
</dbReference>
<dbReference type="PANTHER" id="PTHR12277">
    <property type="entry name" value="ALPHA/BETA HYDROLASE DOMAIN-CONTAINING PROTEIN"/>
    <property type="match status" value="1"/>
</dbReference>
<dbReference type="InterPro" id="IPR029058">
    <property type="entry name" value="AB_hydrolase_fold"/>
</dbReference>
<reference evidence="2 3" key="1">
    <citation type="journal article" date="2017" name="Front. Microbiol.">
        <title>Comparative Genomic Analysis of the Class Epsilonproteobacteria and Proposed Reclassification to Epsilonbacteraeota (phyl. nov.).</title>
        <authorList>
            <person name="Waite D.W."/>
            <person name="Vanwonterghem I."/>
            <person name="Rinke C."/>
            <person name="Parks D.H."/>
            <person name="Zhang Y."/>
            <person name="Takai K."/>
            <person name="Sievert S.M."/>
            <person name="Simon J."/>
            <person name="Campbell B.J."/>
            <person name="Hanson T.E."/>
            <person name="Woyke T."/>
            <person name="Klotz M.G."/>
            <person name="Hugenholtz P."/>
        </authorList>
    </citation>
    <scope>NUCLEOTIDE SEQUENCE [LARGE SCALE GENOMIC DNA]</scope>
    <source>
        <strain evidence="2">UBA11420</strain>
    </source>
</reference>
<dbReference type="SUPFAM" id="SSF53474">
    <property type="entry name" value="alpha/beta-Hydrolases"/>
    <property type="match status" value="1"/>
</dbReference>
<dbReference type="InterPro" id="IPR000073">
    <property type="entry name" value="AB_hydrolase_1"/>
</dbReference>
<name>A0A2D3W4T0_9BACT</name>
<dbReference type="Gene3D" id="3.40.50.1820">
    <property type="entry name" value="alpha/beta hydrolase"/>
    <property type="match status" value="1"/>
</dbReference>
<dbReference type="GO" id="GO:0052651">
    <property type="term" value="P:monoacylglycerol catabolic process"/>
    <property type="evidence" value="ECO:0007669"/>
    <property type="project" value="TreeGrafter"/>
</dbReference>
<dbReference type="PANTHER" id="PTHR12277:SF194">
    <property type="entry name" value="FI04476P"/>
    <property type="match status" value="1"/>
</dbReference>
<proteinExistence type="predicted"/>
<dbReference type="Pfam" id="PF00561">
    <property type="entry name" value="Abhydrolase_1"/>
    <property type="match status" value="1"/>
</dbReference>
<organism evidence="2 3">
    <name type="scientific">Sulfurospirillum cavolei</name>
    <dbReference type="NCBI Taxonomy" id="366522"/>
    <lineage>
        <taxon>Bacteria</taxon>
        <taxon>Pseudomonadati</taxon>
        <taxon>Campylobacterota</taxon>
        <taxon>Epsilonproteobacteria</taxon>
        <taxon>Campylobacterales</taxon>
        <taxon>Sulfurospirillaceae</taxon>
        <taxon>Sulfurospirillum</taxon>
    </lineage>
</organism>
<sequence>MLRMLAGVAVLYVLAIGYMYLTQDDRIFPIKYVLKEAPPMNDAISPLSLHVADDAILDGVLKKDEEPNAPLILYFGGNGDDATHFAVQSPQGYDMIAFNYRGYVGSTGKPSEEALFQDALKIYDHYAKGRKVFVIGRSLGTCVATFLASKRVVDGLILITPYDSILSLAQRKYPFFPVAVLLNHPFETTHYLPFVSAPIGIIEVENDGMIPRYHLEKLLEAMPCEPMHVVLTQTTHQKVLDDPNFIPQLQILLGKMDE</sequence>
<dbReference type="GO" id="GO:0004622">
    <property type="term" value="F:phosphatidylcholine lysophospholipase activity"/>
    <property type="evidence" value="ECO:0007669"/>
    <property type="project" value="TreeGrafter"/>
</dbReference>
<gene>
    <name evidence="2" type="ORF">CFH80_05245</name>
</gene>
<dbReference type="AlphaFoldDB" id="A0A2D3W4T0"/>
<dbReference type="GO" id="GO:0047372">
    <property type="term" value="F:monoacylglycerol lipase activity"/>
    <property type="evidence" value="ECO:0007669"/>
    <property type="project" value="TreeGrafter"/>
</dbReference>
<keyword evidence="2" id="KW-0378">Hydrolase</keyword>
<dbReference type="EMBL" id="DLUG01000143">
    <property type="protein sequence ID" value="DAB36371.1"/>
    <property type="molecule type" value="Genomic_DNA"/>
</dbReference>